<organism evidence="3 4">
    <name type="scientific">Neorhizobium lilium</name>
    <dbReference type="NCBI Taxonomy" id="2503024"/>
    <lineage>
        <taxon>Bacteria</taxon>
        <taxon>Pseudomonadati</taxon>
        <taxon>Pseudomonadota</taxon>
        <taxon>Alphaproteobacteria</taxon>
        <taxon>Hyphomicrobiales</taxon>
        <taxon>Rhizobiaceae</taxon>
        <taxon>Rhizobium/Agrobacterium group</taxon>
        <taxon>Neorhizobium</taxon>
    </lineage>
</organism>
<proteinExistence type="inferred from homology"/>
<dbReference type="HAMAP" id="MF_00163">
    <property type="entry name" value="Pep_deformylase"/>
    <property type="match status" value="1"/>
</dbReference>
<reference evidence="3 4" key="1">
    <citation type="submission" date="2019-01" db="EMBL/GenBank/DDBJ databases">
        <title>The draft genome of Rhizobium sp. 24NR.</title>
        <authorList>
            <person name="Liu L."/>
            <person name="Liang L."/>
            <person name="Shi S."/>
            <person name="Xu L."/>
            <person name="Wang X."/>
            <person name="Li L."/>
            <person name="Zhang X."/>
        </authorList>
    </citation>
    <scope>NUCLEOTIDE SEQUENCE [LARGE SCALE GENOMIC DNA]</scope>
    <source>
        <strain evidence="3 4">24NR</strain>
    </source>
</reference>
<feature type="active site" evidence="2">
    <location>
        <position position="152"/>
    </location>
</feature>
<dbReference type="Gene3D" id="3.90.45.10">
    <property type="entry name" value="Peptide deformylase"/>
    <property type="match status" value="1"/>
</dbReference>
<dbReference type="EMBL" id="SBIP01000002">
    <property type="protein sequence ID" value="RWX78327.1"/>
    <property type="molecule type" value="Genomic_DNA"/>
</dbReference>
<dbReference type="PRINTS" id="PR01576">
    <property type="entry name" value="PDEFORMYLASE"/>
</dbReference>
<dbReference type="InterPro" id="IPR036821">
    <property type="entry name" value="Peptide_deformylase_sf"/>
</dbReference>
<dbReference type="PANTHER" id="PTHR10458:SF22">
    <property type="entry name" value="PEPTIDE DEFORMYLASE"/>
    <property type="match status" value="1"/>
</dbReference>
<dbReference type="SUPFAM" id="SSF56420">
    <property type="entry name" value="Peptide deformylase"/>
    <property type="match status" value="1"/>
</dbReference>
<evidence type="ECO:0000256" key="1">
    <source>
        <dbReference type="ARBA" id="ARBA00010759"/>
    </source>
</evidence>
<dbReference type="NCBIfam" id="TIGR00079">
    <property type="entry name" value="pept_deformyl"/>
    <property type="match status" value="1"/>
</dbReference>
<sequence length="187" mass="21243">MAPLLQASTVINGCNYSTVYLMKILRYPDPGLSTRCTPVTVFDDGLSAFAADLLATMRTAPGVGITAAHVGTFVRLFVLDLPDWPQPLYYVNPVILEASVETIRHMEGSVSMPGATEEVERPRRIRFSYQDIQGLSHETEAQDFHAVCIQHEIDQLDGIFWLKRLSRLKRERLVRRWEKEELRRAIG</sequence>
<name>A0A444LHF5_9HYPH</name>
<dbReference type="GO" id="GO:0042586">
    <property type="term" value="F:peptide deformylase activity"/>
    <property type="evidence" value="ECO:0007669"/>
    <property type="project" value="InterPro"/>
</dbReference>
<dbReference type="InterPro" id="IPR023635">
    <property type="entry name" value="Peptide_deformylase"/>
</dbReference>
<comment type="similarity">
    <text evidence="1 2">Belongs to the polypeptide deformylase family.</text>
</comment>
<evidence type="ECO:0000313" key="4">
    <source>
        <dbReference type="Proteomes" id="UP000287687"/>
    </source>
</evidence>
<dbReference type="Pfam" id="PF01327">
    <property type="entry name" value="Pep_deformylase"/>
    <property type="match status" value="1"/>
</dbReference>
<gene>
    <name evidence="3" type="ORF">EPK99_06805</name>
</gene>
<evidence type="ECO:0000256" key="2">
    <source>
        <dbReference type="HAMAP-Rule" id="MF_00163"/>
    </source>
</evidence>
<protein>
    <recommendedName>
        <fullName evidence="2">Peptide deformylase-like</fullName>
    </recommendedName>
    <alternativeName>
        <fullName evidence="2">Polypeptide deformylase-like</fullName>
    </alternativeName>
</protein>
<dbReference type="Proteomes" id="UP000287687">
    <property type="component" value="Unassembled WGS sequence"/>
</dbReference>
<keyword evidence="4" id="KW-1185">Reference proteome</keyword>
<evidence type="ECO:0000313" key="3">
    <source>
        <dbReference type="EMBL" id="RWX78327.1"/>
    </source>
</evidence>
<dbReference type="PANTHER" id="PTHR10458">
    <property type="entry name" value="PEPTIDE DEFORMYLASE"/>
    <property type="match status" value="1"/>
</dbReference>
<dbReference type="NCBIfam" id="NF009484">
    <property type="entry name" value="PRK12846.1-5"/>
    <property type="match status" value="1"/>
</dbReference>
<keyword evidence="3" id="KW-0378">Hydrolase</keyword>
<dbReference type="PIRSF" id="PIRSF004749">
    <property type="entry name" value="Pep_def"/>
    <property type="match status" value="1"/>
</dbReference>
<dbReference type="OrthoDB" id="9804313at2"/>
<dbReference type="CDD" id="cd00487">
    <property type="entry name" value="Pep_deformylase"/>
    <property type="match status" value="1"/>
</dbReference>
<comment type="caution">
    <text evidence="3">The sequence shown here is derived from an EMBL/GenBank/DDBJ whole genome shotgun (WGS) entry which is preliminary data.</text>
</comment>
<dbReference type="AlphaFoldDB" id="A0A444LHF5"/>
<accession>A0A444LHF5</accession>
<comment type="caution">
    <text evidence="2">Lacks conserved residue(s) required for the propagation of feature annotation.</text>
</comment>